<proteinExistence type="predicted"/>
<gene>
    <name evidence="1" type="ORF">HYALB_00011907</name>
</gene>
<dbReference type="OrthoDB" id="3557330at2759"/>
<accession>A0A9N9LVF4</accession>
<dbReference type="PANTHER" id="PTHR33112">
    <property type="entry name" value="DOMAIN PROTEIN, PUTATIVE-RELATED"/>
    <property type="match status" value="1"/>
</dbReference>
<evidence type="ECO:0000313" key="1">
    <source>
        <dbReference type="EMBL" id="CAG8979237.1"/>
    </source>
</evidence>
<organism evidence="1 2">
    <name type="scientific">Hymenoscyphus albidus</name>
    <dbReference type="NCBI Taxonomy" id="595503"/>
    <lineage>
        <taxon>Eukaryota</taxon>
        <taxon>Fungi</taxon>
        <taxon>Dikarya</taxon>
        <taxon>Ascomycota</taxon>
        <taxon>Pezizomycotina</taxon>
        <taxon>Leotiomycetes</taxon>
        <taxon>Helotiales</taxon>
        <taxon>Helotiaceae</taxon>
        <taxon>Hymenoscyphus</taxon>
    </lineage>
</organism>
<comment type="caution">
    <text evidence="1">The sequence shown here is derived from an EMBL/GenBank/DDBJ whole genome shotgun (WGS) entry which is preliminary data.</text>
</comment>
<evidence type="ECO:0000313" key="2">
    <source>
        <dbReference type="Proteomes" id="UP000701801"/>
    </source>
</evidence>
<dbReference type="PANTHER" id="PTHR33112:SF16">
    <property type="entry name" value="HETEROKARYON INCOMPATIBILITY DOMAIN-CONTAINING PROTEIN"/>
    <property type="match status" value="1"/>
</dbReference>
<reference evidence="1" key="1">
    <citation type="submission" date="2021-07" db="EMBL/GenBank/DDBJ databases">
        <authorList>
            <person name="Durling M."/>
        </authorList>
    </citation>
    <scope>NUCLEOTIDE SEQUENCE</scope>
</reference>
<protein>
    <submittedName>
        <fullName evidence="1">Uncharacterized protein</fullName>
    </submittedName>
</protein>
<dbReference type="AlphaFoldDB" id="A0A9N9LVF4"/>
<dbReference type="Proteomes" id="UP000701801">
    <property type="component" value="Unassembled WGS sequence"/>
</dbReference>
<name>A0A9N9LVF4_9HELO</name>
<dbReference type="EMBL" id="CAJVRM010000300">
    <property type="protein sequence ID" value="CAG8979237.1"/>
    <property type="molecule type" value="Genomic_DNA"/>
</dbReference>
<sequence length="277" mass="32778">MHDFHDNLHRKAKTLELGKLWMRIIQEYSKRCLTYERDKLVAIDGLVKIFEINRLKDGFAGNWMANIREMILWYSAPSWSWASYPSRVKFDLLWRFNDPRLKRRYPTRIVSLSVEKGASGQRIDRRLTVIDKTITLRPAVPCLEGGRFMNKYRLYSYYLACKRSATLCFALPDDQQEFEKIIEERQTVTGLLWDVVLDRTRLEEDNFLHASGYSSHILILQHDPQNITQYRRLGLAFINWSFHHNNKIPPPKVDGTKREWGLGKDWFNATLQKLTIV</sequence>
<keyword evidence="2" id="KW-1185">Reference proteome</keyword>